<reference evidence="1" key="1">
    <citation type="submission" date="2023-05" db="EMBL/GenBank/DDBJ databases">
        <title>Comparative genomics of Bacillaceae isolates and their secondary metabolite potential.</title>
        <authorList>
            <person name="Song L."/>
            <person name="Nielsen L.J."/>
            <person name="Mohite O."/>
            <person name="Xu X."/>
            <person name="Weber T."/>
            <person name="Kovacs A.T."/>
        </authorList>
    </citation>
    <scope>NUCLEOTIDE SEQUENCE</scope>
    <source>
        <strain evidence="1">XLM17</strain>
    </source>
</reference>
<keyword evidence="2" id="KW-1185">Reference proteome</keyword>
<gene>
    <name evidence="1" type="ORF">QNH39_03410</name>
</gene>
<organism evidence="1 2">
    <name type="scientific">Neobacillus novalis</name>
    <dbReference type="NCBI Taxonomy" id="220687"/>
    <lineage>
        <taxon>Bacteria</taxon>
        <taxon>Bacillati</taxon>
        <taxon>Bacillota</taxon>
        <taxon>Bacilli</taxon>
        <taxon>Bacillales</taxon>
        <taxon>Bacillaceae</taxon>
        <taxon>Neobacillus</taxon>
    </lineage>
</organism>
<name>A0AA95MR85_9BACI</name>
<dbReference type="AlphaFoldDB" id="A0AA95MR85"/>
<dbReference type="KEGG" id="nnv:QNH39_03410"/>
<evidence type="ECO:0000313" key="1">
    <source>
        <dbReference type="EMBL" id="WHY86934.1"/>
    </source>
</evidence>
<proteinExistence type="predicted"/>
<dbReference type="Proteomes" id="UP001178288">
    <property type="component" value="Chromosome"/>
</dbReference>
<protein>
    <submittedName>
        <fullName evidence="1">Uncharacterized protein</fullName>
    </submittedName>
</protein>
<evidence type="ECO:0000313" key="2">
    <source>
        <dbReference type="Proteomes" id="UP001178288"/>
    </source>
</evidence>
<dbReference type="RefSeq" id="WP_066096030.1">
    <property type="nucleotide sequence ID" value="NZ_CP126114.1"/>
</dbReference>
<sequence length="401" mass="45023">MNQRIGNVGLLNLLDATVESIKGIERIENVGRVLYRKGNAHLLTALNIGNIGSTCEVPEGYSHFKGILKLDEAYLKSISEPIHLLVNGEVIVDKNVHPDYLKKGLLHLMVNGKVYSPAHLSGLLSPIISKGVFELESYQETPPRMESGKFTLTNSYLEAIDEQAYLVVSGVLSFSKDLNMEKFDDKISRLEVSGKISLYEEQEAFLYKKTASLAGCKIEVIPAGYEVLNRTLRLNNRSIRRFKQKNLYTKKPILFDADVTREIITESIGKIHSTSVIVCHEQVEDLMYELTSLLLDTEILSYENSFFIIEGEEVWSNEQFLALDEPTNFIVNGKLILDKDVSEEVLRNKVVEIDILGEITVRDKKLKGVLQNIVRVNAGSVEEEKLKEQGAALHNVGELSL</sequence>
<accession>A0AA95MR85</accession>
<dbReference type="EMBL" id="CP126114">
    <property type="protein sequence ID" value="WHY86934.1"/>
    <property type="molecule type" value="Genomic_DNA"/>
</dbReference>